<dbReference type="Gene3D" id="2.60.120.650">
    <property type="entry name" value="Cupin"/>
    <property type="match status" value="1"/>
</dbReference>
<dbReference type="SMART" id="SM00558">
    <property type="entry name" value="JmjC"/>
    <property type="match status" value="1"/>
</dbReference>
<evidence type="ECO:0000259" key="1">
    <source>
        <dbReference type="PROSITE" id="PS50181"/>
    </source>
</evidence>
<dbReference type="AlphaFoldDB" id="A0AAD9ZHK8"/>
<dbReference type="SUPFAM" id="SSF51197">
    <property type="entry name" value="Clavaminate synthase-like"/>
    <property type="match status" value="1"/>
</dbReference>
<feature type="domain" description="JmjC" evidence="2">
    <location>
        <begin position="162"/>
        <end position="324"/>
    </location>
</feature>
<dbReference type="Proteomes" id="UP001276659">
    <property type="component" value="Unassembled WGS sequence"/>
</dbReference>
<evidence type="ECO:0000313" key="4">
    <source>
        <dbReference type="Proteomes" id="UP001276659"/>
    </source>
</evidence>
<feature type="domain" description="F-box" evidence="1">
    <location>
        <begin position="51"/>
        <end position="97"/>
    </location>
</feature>
<dbReference type="PROSITE" id="PS51184">
    <property type="entry name" value="JMJC"/>
    <property type="match status" value="1"/>
</dbReference>
<dbReference type="SMART" id="SM00256">
    <property type="entry name" value="FBOX"/>
    <property type="match status" value="1"/>
</dbReference>
<dbReference type="Gene3D" id="1.20.1280.50">
    <property type="match status" value="1"/>
</dbReference>
<organism evidence="3 4">
    <name type="scientific">Lepraria neglecta</name>
    <dbReference type="NCBI Taxonomy" id="209136"/>
    <lineage>
        <taxon>Eukaryota</taxon>
        <taxon>Fungi</taxon>
        <taxon>Dikarya</taxon>
        <taxon>Ascomycota</taxon>
        <taxon>Pezizomycotina</taxon>
        <taxon>Lecanoromycetes</taxon>
        <taxon>OSLEUM clade</taxon>
        <taxon>Lecanoromycetidae</taxon>
        <taxon>Lecanorales</taxon>
        <taxon>Lecanorineae</taxon>
        <taxon>Stereocaulaceae</taxon>
        <taxon>Lepraria</taxon>
    </lineage>
</organism>
<protein>
    <submittedName>
        <fullName evidence="3">Uncharacterized protein</fullName>
    </submittedName>
</protein>
<dbReference type="InterPro" id="IPR003347">
    <property type="entry name" value="JmjC_dom"/>
</dbReference>
<dbReference type="PROSITE" id="PS50181">
    <property type="entry name" value="FBOX"/>
    <property type="match status" value="1"/>
</dbReference>
<dbReference type="EMBL" id="JASNWA010000003">
    <property type="protein sequence ID" value="KAK3178848.1"/>
    <property type="molecule type" value="Genomic_DNA"/>
</dbReference>
<dbReference type="Pfam" id="PF12937">
    <property type="entry name" value="F-box-like"/>
    <property type="match status" value="1"/>
</dbReference>
<dbReference type="InterPro" id="IPR050910">
    <property type="entry name" value="JMJD6_ArgDemeth/LysHydrox"/>
</dbReference>
<accession>A0AAD9ZHK8</accession>
<dbReference type="SUPFAM" id="SSF81383">
    <property type="entry name" value="F-box domain"/>
    <property type="match status" value="1"/>
</dbReference>
<gene>
    <name evidence="3" type="ORF">OEA41_000985</name>
</gene>
<keyword evidence="4" id="KW-1185">Reference proteome</keyword>
<dbReference type="InterPro" id="IPR036047">
    <property type="entry name" value="F-box-like_dom_sf"/>
</dbReference>
<sequence length="401" mass="44899">MTVFEGSSHNGVPEEIATISNNDSVAVPSHPLGIKPNGNAYTANENLKSAAGYFAALPDELLVQVLECLDAKSLRKIGCSCKTLYAFSRLEDLWKTMCIDPVREWPVYQEWSTEFMLPKYGDVKFKAEAVDWPLKTYVDYMNNNQDESPLYLFDSSFVEKMNLDVRNGGQYWPPETFGKDLFAVLGDQRPDSRWLIVGPERSGSTFHKDPNATSAWNAVLKGSKYWIMFPTSPSQPPPPGVFVSEDQSEVTSPLSIAEWLLGFHAEARKTLGCREGICNEGEVLHVPSGWWHLVVNLEPSIAITQNFVPEAHLTNVLDFLKNKPDQISGFKKDVKNPYQLFAQKMQELHPGLLKKALGELERTQAGKKRKWDALVNGVQENDNSTGTFSFGFGDADEEEVP</sequence>
<comment type="caution">
    <text evidence="3">The sequence shown here is derived from an EMBL/GenBank/DDBJ whole genome shotgun (WGS) entry which is preliminary data.</text>
</comment>
<dbReference type="PANTHER" id="PTHR12480:SF21">
    <property type="entry name" value="JMJC DOMAIN-CONTAINING PROTEIN 8"/>
    <property type="match status" value="1"/>
</dbReference>
<reference evidence="3" key="1">
    <citation type="submission" date="2022-11" db="EMBL/GenBank/DDBJ databases">
        <title>Chromosomal genome sequence assembly and mating type (MAT) locus characterization of the leprose asexual lichenized fungus Lepraria neglecta (Nyl.) Erichsen.</title>
        <authorList>
            <person name="Allen J.L."/>
            <person name="Pfeffer B."/>
        </authorList>
    </citation>
    <scope>NUCLEOTIDE SEQUENCE</scope>
    <source>
        <strain evidence="3">Allen 5258</strain>
    </source>
</reference>
<dbReference type="GO" id="GO:0000987">
    <property type="term" value="F:cis-regulatory region sequence-specific DNA binding"/>
    <property type="evidence" value="ECO:0007669"/>
    <property type="project" value="TreeGrafter"/>
</dbReference>
<dbReference type="GO" id="GO:0005634">
    <property type="term" value="C:nucleus"/>
    <property type="evidence" value="ECO:0007669"/>
    <property type="project" value="TreeGrafter"/>
</dbReference>
<evidence type="ECO:0000259" key="2">
    <source>
        <dbReference type="PROSITE" id="PS51184"/>
    </source>
</evidence>
<evidence type="ECO:0000313" key="3">
    <source>
        <dbReference type="EMBL" id="KAK3178848.1"/>
    </source>
</evidence>
<dbReference type="InterPro" id="IPR041667">
    <property type="entry name" value="Cupin_8"/>
</dbReference>
<dbReference type="Pfam" id="PF13621">
    <property type="entry name" value="Cupin_8"/>
    <property type="match status" value="1"/>
</dbReference>
<name>A0AAD9ZHK8_9LECA</name>
<proteinExistence type="predicted"/>
<dbReference type="PANTHER" id="PTHR12480">
    <property type="entry name" value="ARGININE DEMETHYLASE AND LYSYL-HYDROXYLASE JMJD"/>
    <property type="match status" value="1"/>
</dbReference>
<dbReference type="InterPro" id="IPR001810">
    <property type="entry name" value="F-box_dom"/>
</dbReference>